<comment type="pathway">
    <text evidence="9">Protein modification; lipoprotein biosynthesis (signal peptide cleavage).</text>
</comment>
<evidence type="ECO:0000256" key="7">
    <source>
        <dbReference type="ARBA" id="ARBA00022989"/>
    </source>
</evidence>
<dbReference type="HAMAP" id="MF_00161">
    <property type="entry name" value="LspA"/>
    <property type="match status" value="1"/>
</dbReference>
<evidence type="ECO:0000256" key="5">
    <source>
        <dbReference type="ARBA" id="ARBA00022750"/>
    </source>
</evidence>
<evidence type="ECO:0000256" key="10">
    <source>
        <dbReference type="RuleBase" id="RU000594"/>
    </source>
</evidence>
<dbReference type="InterPro" id="IPR001872">
    <property type="entry name" value="Peptidase_A8"/>
</dbReference>
<comment type="caution">
    <text evidence="9">Lacks conserved residue(s) required for the propagation of feature annotation.</text>
</comment>
<evidence type="ECO:0000313" key="12">
    <source>
        <dbReference type="EMBL" id="SNR62655.1"/>
    </source>
</evidence>
<organism evidence="12 13">
    <name type="scientific">Humidesulfovibrio mexicanus</name>
    <dbReference type="NCBI Taxonomy" id="147047"/>
    <lineage>
        <taxon>Bacteria</taxon>
        <taxon>Pseudomonadati</taxon>
        <taxon>Thermodesulfobacteriota</taxon>
        <taxon>Desulfovibrionia</taxon>
        <taxon>Desulfovibrionales</taxon>
        <taxon>Desulfovibrionaceae</taxon>
        <taxon>Humidesulfovibrio</taxon>
    </lineage>
</organism>
<feature type="transmembrane region" description="Helical" evidence="9">
    <location>
        <begin position="67"/>
        <end position="87"/>
    </location>
</feature>
<evidence type="ECO:0000256" key="2">
    <source>
        <dbReference type="ARBA" id="ARBA00022475"/>
    </source>
</evidence>
<evidence type="ECO:0000256" key="6">
    <source>
        <dbReference type="ARBA" id="ARBA00022801"/>
    </source>
</evidence>
<keyword evidence="13" id="KW-1185">Reference proteome</keyword>
<dbReference type="PRINTS" id="PR00781">
    <property type="entry name" value="LIPOSIGPTASE"/>
</dbReference>
<dbReference type="PANTHER" id="PTHR33695">
    <property type="entry name" value="LIPOPROTEIN SIGNAL PEPTIDASE"/>
    <property type="match status" value="1"/>
</dbReference>
<dbReference type="UniPathway" id="UPA00665"/>
<comment type="subcellular location">
    <subcellularLocation>
        <location evidence="9">Cell membrane</location>
        <topology evidence="9">Multi-pass membrane protein</topology>
    </subcellularLocation>
</comment>
<feature type="active site" evidence="9">
    <location>
        <position position="139"/>
    </location>
</feature>
<dbReference type="AlphaFoldDB" id="A0A238XUI0"/>
<evidence type="ECO:0000256" key="9">
    <source>
        <dbReference type="HAMAP-Rule" id="MF_00161"/>
    </source>
</evidence>
<dbReference type="Pfam" id="PF01252">
    <property type="entry name" value="Peptidase_A8"/>
    <property type="match status" value="1"/>
</dbReference>
<dbReference type="NCBIfam" id="TIGR00077">
    <property type="entry name" value="lspA"/>
    <property type="match status" value="1"/>
</dbReference>
<name>A0A238XUI0_9BACT</name>
<dbReference type="Proteomes" id="UP000198324">
    <property type="component" value="Unassembled WGS sequence"/>
</dbReference>
<dbReference type="GO" id="GO:0005886">
    <property type="term" value="C:plasma membrane"/>
    <property type="evidence" value="ECO:0007669"/>
    <property type="project" value="UniProtKB-SubCell"/>
</dbReference>
<proteinExistence type="inferred from homology"/>
<feature type="transmembrane region" description="Helical" evidence="9">
    <location>
        <begin position="131"/>
        <end position="154"/>
    </location>
</feature>
<keyword evidence="3 9" id="KW-0645">Protease</keyword>
<accession>A0A238XUI0</accession>
<evidence type="ECO:0000256" key="3">
    <source>
        <dbReference type="ARBA" id="ARBA00022670"/>
    </source>
</evidence>
<evidence type="ECO:0000256" key="1">
    <source>
        <dbReference type="ARBA" id="ARBA00006139"/>
    </source>
</evidence>
<comment type="similarity">
    <text evidence="1 9 11">Belongs to the peptidase A8 family.</text>
</comment>
<keyword evidence="4 9" id="KW-0812">Transmembrane</keyword>
<evidence type="ECO:0000313" key="13">
    <source>
        <dbReference type="Proteomes" id="UP000198324"/>
    </source>
</evidence>
<evidence type="ECO:0000256" key="11">
    <source>
        <dbReference type="RuleBase" id="RU004181"/>
    </source>
</evidence>
<dbReference type="PANTHER" id="PTHR33695:SF1">
    <property type="entry name" value="LIPOPROTEIN SIGNAL PEPTIDASE"/>
    <property type="match status" value="1"/>
</dbReference>
<sequence length="172" mass="18971">MDSRLKTASLLAAGVIIPDQITKAVIQQKYALWETDPVIPGFFNMAHVLNKGAAFGFLNNPDSNWQVWFFVAVTVLAVGFISYLLATADPGDRFFIWGLGLVLGGALGNFIDRIRFGHVVDFLDFHVGGYHWPAFNVADIAITCGAFSVIVSMYMKNRREHKTETRRSGTGG</sequence>
<keyword evidence="7 9" id="KW-1133">Transmembrane helix</keyword>
<keyword evidence="2 9" id="KW-1003">Cell membrane</keyword>
<keyword evidence="6 9" id="KW-0378">Hydrolase</keyword>
<evidence type="ECO:0000256" key="4">
    <source>
        <dbReference type="ARBA" id="ARBA00022692"/>
    </source>
</evidence>
<feature type="active site" evidence="9">
    <location>
        <position position="121"/>
    </location>
</feature>
<dbReference type="RefSeq" id="WP_089271283.1">
    <property type="nucleotide sequence ID" value="NZ_FZOC01000001.1"/>
</dbReference>
<reference evidence="12 13" key="1">
    <citation type="submission" date="2017-06" db="EMBL/GenBank/DDBJ databases">
        <authorList>
            <person name="Kim H.J."/>
            <person name="Triplett B.A."/>
        </authorList>
    </citation>
    <scope>NUCLEOTIDE SEQUENCE [LARGE SCALE GENOMIC DNA]</scope>
    <source>
        <strain evidence="12 13">DSM 13116</strain>
    </source>
</reference>
<dbReference type="GO" id="GO:0004190">
    <property type="term" value="F:aspartic-type endopeptidase activity"/>
    <property type="evidence" value="ECO:0007669"/>
    <property type="project" value="UniProtKB-UniRule"/>
</dbReference>
<gene>
    <name evidence="9" type="primary">lspA</name>
    <name evidence="12" type="ORF">SAMN04488503_0453</name>
</gene>
<evidence type="ECO:0000256" key="8">
    <source>
        <dbReference type="ARBA" id="ARBA00023136"/>
    </source>
</evidence>
<dbReference type="EMBL" id="FZOC01000001">
    <property type="protein sequence ID" value="SNR62655.1"/>
    <property type="molecule type" value="Genomic_DNA"/>
</dbReference>
<dbReference type="EC" id="3.4.23.36" evidence="9"/>
<comment type="catalytic activity">
    <reaction evidence="9 10">
        <text>Release of signal peptides from bacterial membrane prolipoproteins. Hydrolyzes -Xaa-Yaa-Zaa-|-(S,diacylglyceryl)Cys-, in which Xaa is hydrophobic (preferably Leu), and Yaa (Ala or Ser) and Zaa (Gly or Ala) have small, neutral side chains.</text>
        <dbReference type="EC" id="3.4.23.36"/>
    </reaction>
</comment>
<comment type="function">
    <text evidence="9 10">This protein specifically catalyzes the removal of signal peptides from prolipoproteins.</text>
</comment>
<keyword evidence="8 9" id="KW-0472">Membrane</keyword>
<protein>
    <recommendedName>
        <fullName evidence="9">Lipoprotein signal peptidase</fullName>
        <ecNumber evidence="9">3.4.23.36</ecNumber>
    </recommendedName>
    <alternativeName>
        <fullName evidence="9">Prolipoprotein signal peptidase</fullName>
    </alternativeName>
    <alternativeName>
        <fullName evidence="9">Signal peptidase II</fullName>
        <shortName evidence="9">SPase II</shortName>
    </alternativeName>
</protein>
<dbReference type="OrthoDB" id="9810259at2"/>
<dbReference type="GO" id="GO:0006508">
    <property type="term" value="P:proteolysis"/>
    <property type="evidence" value="ECO:0007669"/>
    <property type="project" value="UniProtKB-KW"/>
</dbReference>
<feature type="transmembrane region" description="Helical" evidence="9">
    <location>
        <begin position="94"/>
        <end position="111"/>
    </location>
</feature>
<keyword evidence="5 9" id="KW-0064">Aspartyl protease</keyword>
<dbReference type="PROSITE" id="PS00855">
    <property type="entry name" value="SPASE_II"/>
    <property type="match status" value="1"/>
</dbReference>